<keyword evidence="5" id="KW-1185">Reference proteome</keyword>
<comment type="caution">
    <text evidence="4">The sequence shown here is derived from an EMBL/GenBank/DDBJ whole genome shotgun (WGS) entry which is preliminary data.</text>
</comment>
<dbReference type="EMBL" id="BOQL01000018">
    <property type="protein sequence ID" value="GIM65730.1"/>
    <property type="molecule type" value="Genomic_DNA"/>
</dbReference>
<evidence type="ECO:0000313" key="4">
    <source>
        <dbReference type="EMBL" id="GIM65730.1"/>
    </source>
</evidence>
<dbReference type="Gene3D" id="3.40.630.120">
    <property type="match status" value="1"/>
</dbReference>
<evidence type="ECO:0000256" key="1">
    <source>
        <dbReference type="SAM" id="Phobius"/>
    </source>
</evidence>
<feature type="domain" description="GNAT-like C-terminal" evidence="3">
    <location>
        <begin position="268"/>
        <end position="408"/>
    </location>
</feature>
<keyword evidence="1" id="KW-1133">Transmembrane helix</keyword>
<feature type="transmembrane region" description="Helical" evidence="1">
    <location>
        <begin position="37"/>
        <end position="55"/>
    </location>
</feature>
<dbReference type="Pfam" id="PF18164">
    <property type="entry name" value="GNAT_C"/>
    <property type="match status" value="1"/>
</dbReference>
<evidence type="ECO:0000313" key="5">
    <source>
        <dbReference type="Proteomes" id="UP000681340"/>
    </source>
</evidence>
<accession>A0A919VQP1</accession>
<protein>
    <submittedName>
        <fullName evidence="4">Uncharacterized protein</fullName>
    </submittedName>
</protein>
<dbReference type="InterPro" id="IPR041644">
    <property type="entry name" value="GNAT_C"/>
</dbReference>
<dbReference type="AlphaFoldDB" id="A0A919VQP1"/>
<dbReference type="Proteomes" id="UP000681340">
    <property type="component" value="Unassembled WGS sequence"/>
</dbReference>
<dbReference type="InterPro" id="IPR041273">
    <property type="entry name" value="NAT_N"/>
</dbReference>
<name>A0A919VQP1_9ACTN</name>
<feature type="domain" description="N-acyltransferase N-terminal" evidence="2">
    <location>
        <begin position="133"/>
        <end position="266"/>
    </location>
</feature>
<evidence type="ECO:0000259" key="2">
    <source>
        <dbReference type="Pfam" id="PF18082"/>
    </source>
</evidence>
<keyword evidence="1" id="KW-0472">Membrane</keyword>
<organism evidence="4 5">
    <name type="scientific">Actinoplanes auranticolor</name>
    <dbReference type="NCBI Taxonomy" id="47988"/>
    <lineage>
        <taxon>Bacteria</taxon>
        <taxon>Bacillati</taxon>
        <taxon>Actinomycetota</taxon>
        <taxon>Actinomycetes</taxon>
        <taxon>Micromonosporales</taxon>
        <taxon>Micromonosporaceae</taxon>
        <taxon>Actinoplanes</taxon>
    </lineage>
</organism>
<proteinExistence type="predicted"/>
<dbReference type="Pfam" id="PF18082">
    <property type="entry name" value="NAT_N"/>
    <property type="match status" value="1"/>
</dbReference>
<sequence>MVPAAAMAVLTVVTAVGLLAVDRVVTGAAIWLKPFKSTVSIGLYALALAWLIALLPQRSRLAERSAFVIALFFAVVRRGAARVGKAYLSGGGRVGRVDLDDTASRLAVPVEDVDRVLRLAGDRPSAPLPAKADAPAILDRLAVRPDDAAEIMAGWPDADSPHWTPELRWLLDRSIALVRADLGGHGWLAPGPVLPRERGPAWRHLYVYAYLALVDVVTACHREHGIPEAVSRVTLADLGRNLAIDRRMHGEGWPVMQSWLTLHARGSLYELGRLQYQRGDTAIGLHIPEAGPLTPEAVTASLDDARAFFPRHFPEERYTAFSCGSWLLDPQLREYLPEDSNIVRFQRRFELEPYAEPEGLDADVEALRFVFRTLSTPLEKLPRRTTLQRAIVDHLKAGRHWRWRQGRFPI</sequence>
<reference evidence="4" key="1">
    <citation type="submission" date="2021-03" db="EMBL/GenBank/DDBJ databases">
        <title>Whole genome shotgun sequence of Actinoplanes auranticolor NBRC 12245.</title>
        <authorList>
            <person name="Komaki H."/>
            <person name="Tamura T."/>
        </authorList>
    </citation>
    <scope>NUCLEOTIDE SEQUENCE</scope>
    <source>
        <strain evidence="4">NBRC 12245</strain>
    </source>
</reference>
<keyword evidence="1" id="KW-0812">Transmembrane</keyword>
<evidence type="ECO:0000259" key="3">
    <source>
        <dbReference type="Pfam" id="PF18164"/>
    </source>
</evidence>
<gene>
    <name evidence="4" type="ORF">Aau02nite_19280</name>
</gene>